<keyword evidence="4 10" id="KW-0808">Transferase</keyword>
<dbReference type="KEGG" id="plal:FXN65_11410"/>
<evidence type="ECO:0000256" key="7">
    <source>
        <dbReference type="ARBA" id="ARBA00022840"/>
    </source>
</evidence>
<comment type="similarity">
    <text evidence="2 10">Belongs to the gluconokinase GntK/GntV family.</text>
</comment>
<evidence type="ECO:0000313" key="11">
    <source>
        <dbReference type="EMBL" id="QEY62654.1"/>
    </source>
</evidence>
<comment type="catalytic activity">
    <reaction evidence="9 10">
        <text>D-gluconate + ATP = 6-phospho-D-gluconate + ADP + H(+)</text>
        <dbReference type="Rhea" id="RHEA:19433"/>
        <dbReference type="ChEBI" id="CHEBI:15378"/>
        <dbReference type="ChEBI" id="CHEBI:18391"/>
        <dbReference type="ChEBI" id="CHEBI:30616"/>
        <dbReference type="ChEBI" id="CHEBI:58759"/>
        <dbReference type="ChEBI" id="CHEBI:456216"/>
        <dbReference type="EC" id="2.7.1.12"/>
    </reaction>
</comment>
<evidence type="ECO:0000313" key="12">
    <source>
        <dbReference type="Proteomes" id="UP000327179"/>
    </source>
</evidence>
<dbReference type="PANTHER" id="PTHR43442:SF3">
    <property type="entry name" value="GLUCONOKINASE-RELATED"/>
    <property type="match status" value="1"/>
</dbReference>
<dbReference type="GO" id="GO:0046316">
    <property type="term" value="F:gluconokinase activity"/>
    <property type="evidence" value="ECO:0007669"/>
    <property type="project" value="UniProtKB-EC"/>
</dbReference>
<evidence type="ECO:0000256" key="10">
    <source>
        <dbReference type="RuleBase" id="RU363066"/>
    </source>
</evidence>
<dbReference type="Gene3D" id="3.40.50.300">
    <property type="entry name" value="P-loop containing nucleotide triphosphate hydrolases"/>
    <property type="match status" value="1"/>
</dbReference>
<gene>
    <name evidence="11" type="ORF">FXN65_11410</name>
</gene>
<dbReference type="EMBL" id="CP043311">
    <property type="protein sequence ID" value="QEY62654.1"/>
    <property type="molecule type" value="Genomic_DNA"/>
</dbReference>
<evidence type="ECO:0000256" key="1">
    <source>
        <dbReference type="ARBA" id="ARBA00004761"/>
    </source>
</evidence>
<dbReference type="EC" id="2.7.1.12" evidence="3 10"/>
<keyword evidence="12" id="KW-1185">Reference proteome</keyword>
<evidence type="ECO:0000256" key="6">
    <source>
        <dbReference type="ARBA" id="ARBA00022777"/>
    </source>
</evidence>
<dbReference type="FunFam" id="3.40.50.300:FF:000522">
    <property type="entry name" value="Gluconokinase"/>
    <property type="match status" value="1"/>
</dbReference>
<comment type="pathway">
    <text evidence="1">Carbohydrate acid metabolism.</text>
</comment>
<dbReference type="GO" id="GO:0019521">
    <property type="term" value="P:D-gluconate metabolic process"/>
    <property type="evidence" value="ECO:0007669"/>
    <property type="project" value="UniProtKB-KW"/>
</dbReference>
<dbReference type="GO" id="GO:0005737">
    <property type="term" value="C:cytoplasm"/>
    <property type="evidence" value="ECO:0007669"/>
    <property type="project" value="TreeGrafter"/>
</dbReference>
<evidence type="ECO:0000256" key="4">
    <source>
        <dbReference type="ARBA" id="ARBA00022679"/>
    </source>
</evidence>
<dbReference type="CDD" id="cd02021">
    <property type="entry name" value="GntK"/>
    <property type="match status" value="1"/>
</dbReference>
<dbReference type="NCBIfam" id="TIGR01313">
    <property type="entry name" value="therm_gnt_kin"/>
    <property type="match status" value="1"/>
</dbReference>
<proteinExistence type="inferred from homology"/>
<dbReference type="Pfam" id="PF13671">
    <property type="entry name" value="AAA_33"/>
    <property type="match status" value="1"/>
</dbReference>
<evidence type="ECO:0000256" key="3">
    <source>
        <dbReference type="ARBA" id="ARBA00012054"/>
    </source>
</evidence>
<dbReference type="Proteomes" id="UP000327179">
    <property type="component" value="Chromosome"/>
</dbReference>
<dbReference type="InterPro" id="IPR027417">
    <property type="entry name" value="P-loop_NTPase"/>
</dbReference>
<reference evidence="11 12" key="1">
    <citation type="submission" date="2019-08" db="EMBL/GenBank/DDBJ databases">
        <title>Whole-genome Sequencing of e-waste polymer degrading bacterium Pseudomonas sp. strain PE08.</title>
        <authorList>
            <person name="Kirdat K."/>
            <person name="Debbarma P."/>
            <person name="Narawade N."/>
            <person name="Suyal D."/>
            <person name="Thorat V."/>
            <person name="Shouche Y."/>
            <person name="Goel R."/>
            <person name="Yadav A."/>
        </authorList>
    </citation>
    <scope>NUCLEOTIDE SEQUENCE [LARGE SCALE GENOMIC DNA]</scope>
    <source>
        <strain evidence="11 12">PE08</strain>
    </source>
</reference>
<sequence length="173" mass="19001">MYEPINAVVIMGVAGSGKSAVARALEVRSGARLIEGDAFHPDRNIQKMSSGQPLTDKDRASWLRALEKRLHRAKVDGEHPILTCSALKRSYRDGLRHAMPGVGFAYLKLSPAAAAERMARRHGHFMPCSLLDSQFADLEEPLDEPLTLILDGTLSVGELASAIHKWWQQHAPA</sequence>
<dbReference type="GO" id="GO:0005524">
    <property type="term" value="F:ATP binding"/>
    <property type="evidence" value="ECO:0007669"/>
    <property type="project" value="UniProtKB-KW"/>
</dbReference>
<name>A0A5J6QJG7_9GAMM</name>
<dbReference type="RefSeq" id="WP_151133309.1">
    <property type="nucleotide sequence ID" value="NZ_CP043311.1"/>
</dbReference>
<evidence type="ECO:0000256" key="2">
    <source>
        <dbReference type="ARBA" id="ARBA00008420"/>
    </source>
</evidence>
<protein>
    <recommendedName>
        <fullName evidence="3 10">Gluconokinase</fullName>
        <ecNumber evidence="3 10">2.7.1.12</ecNumber>
    </recommendedName>
</protein>
<accession>A0A5J6QJG7</accession>
<dbReference type="PANTHER" id="PTHR43442">
    <property type="entry name" value="GLUCONOKINASE-RELATED"/>
    <property type="match status" value="1"/>
</dbReference>
<evidence type="ECO:0000256" key="9">
    <source>
        <dbReference type="ARBA" id="ARBA00048090"/>
    </source>
</evidence>
<evidence type="ECO:0000256" key="8">
    <source>
        <dbReference type="ARBA" id="ARBA00023064"/>
    </source>
</evidence>
<dbReference type="SUPFAM" id="SSF52540">
    <property type="entry name" value="P-loop containing nucleoside triphosphate hydrolases"/>
    <property type="match status" value="1"/>
</dbReference>
<keyword evidence="8" id="KW-0311">Gluconate utilization</keyword>
<organism evidence="11 12">
    <name type="scientific">Metapseudomonas lalkuanensis</name>
    <dbReference type="NCBI Taxonomy" id="2604832"/>
    <lineage>
        <taxon>Bacteria</taxon>
        <taxon>Pseudomonadati</taxon>
        <taxon>Pseudomonadota</taxon>
        <taxon>Gammaproteobacteria</taxon>
        <taxon>Pseudomonadales</taxon>
        <taxon>Pseudomonadaceae</taxon>
        <taxon>Metapseudomonas</taxon>
    </lineage>
</organism>
<dbReference type="InterPro" id="IPR006001">
    <property type="entry name" value="Therm_gnt_kin"/>
</dbReference>
<keyword evidence="6 10" id="KW-0418">Kinase</keyword>
<keyword evidence="7 10" id="KW-0067">ATP-binding</keyword>
<dbReference type="AlphaFoldDB" id="A0A5J6QJG7"/>
<evidence type="ECO:0000256" key="5">
    <source>
        <dbReference type="ARBA" id="ARBA00022741"/>
    </source>
</evidence>
<keyword evidence="5 10" id="KW-0547">Nucleotide-binding</keyword>